<dbReference type="InterPro" id="IPR050468">
    <property type="entry name" value="Cuticle_Struct_Prot"/>
</dbReference>
<organism evidence="3 4">
    <name type="scientific">Haemaphysalis longicornis</name>
    <name type="common">Bush tick</name>
    <dbReference type="NCBI Taxonomy" id="44386"/>
    <lineage>
        <taxon>Eukaryota</taxon>
        <taxon>Metazoa</taxon>
        <taxon>Ecdysozoa</taxon>
        <taxon>Arthropoda</taxon>
        <taxon>Chelicerata</taxon>
        <taxon>Arachnida</taxon>
        <taxon>Acari</taxon>
        <taxon>Parasitiformes</taxon>
        <taxon>Ixodida</taxon>
        <taxon>Ixodoidea</taxon>
        <taxon>Ixodidae</taxon>
        <taxon>Haemaphysalinae</taxon>
        <taxon>Haemaphysalis</taxon>
    </lineage>
</organism>
<gene>
    <name evidence="3" type="ORF">HPB48_007370</name>
</gene>
<keyword evidence="1 2" id="KW-0193">Cuticle</keyword>
<proteinExistence type="predicted"/>
<accession>A0A9J6G4V9</accession>
<dbReference type="PROSITE" id="PS51155">
    <property type="entry name" value="CHIT_BIND_RR_2"/>
    <property type="match status" value="1"/>
</dbReference>
<dbReference type="Proteomes" id="UP000821853">
    <property type="component" value="Chromosome 3"/>
</dbReference>
<evidence type="ECO:0000256" key="2">
    <source>
        <dbReference type="PROSITE-ProRule" id="PRU00497"/>
    </source>
</evidence>
<dbReference type="Gene3D" id="3.10.50.10">
    <property type="match status" value="1"/>
</dbReference>
<evidence type="ECO:0000256" key="1">
    <source>
        <dbReference type="ARBA" id="ARBA00022460"/>
    </source>
</evidence>
<dbReference type="PROSITE" id="PS00233">
    <property type="entry name" value="CHIT_BIND_RR_1"/>
    <property type="match status" value="1"/>
</dbReference>
<protein>
    <recommendedName>
        <fullName evidence="5">Cuticle protein</fullName>
    </recommendedName>
</protein>
<evidence type="ECO:0000313" key="3">
    <source>
        <dbReference type="EMBL" id="KAH9370293.1"/>
    </source>
</evidence>
<comment type="caution">
    <text evidence="3">The sequence shown here is derived from an EMBL/GenBank/DDBJ whole genome shotgun (WGS) entry which is preliminary data.</text>
</comment>
<dbReference type="VEuPathDB" id="VectorBase:HLOH_059589"/>
<evidence type="ECO:0000313" key="4">
    <source>
        <dbReference type="Proteomes" id="UP000821853"/>
    </source>
</evidence>
<dbReference type="AlphaFoldDB" id="A0A9J6G4V9"/>
<dbReference type="InterPro" id="IPR000618">
    <property type="entry name" value="Insect_cuticle"/>
</dbReference>
<dbReference type="InterPro" id="IPR029070">
    <property type="entry name" value="Chitinase_insertion_sf"/>
</dbReference>
<evidence type="ECO:0008006" key="5">
    <source>
        <dbReference type="Google" id="ProtNLM"/>
    </source>
</evidence>
<dbReference type="InterPro" id="IPR031311">
    <property type="entry name" value="CHIT_BIND_RR_consensus"/>
</dbReference>
<dbReference type="GO" id="GO:0008010">
    <property type="term" value="F:structural constituent of chitin-based larval cuticle"/>
    <property type="evidence" value="ECO:0007669"/>
    <property type="project" value="TreeGrafter"/>
</dbReference>
<keyword evidence="4" id="KW-1185">Reference proteome</keyword>
<dbReference type="PANTHER" id="PTHR10380">
    <property type="entry name" value="CUTICLE PROTEIN"/>
    <property type="match status" value="1"/>
</dbReference>
<dbReference type="GO" id="GO:0062129">
    <property type="term" value="C:chitin-based extracellular matrix"/>
    <property type="evidence" value="ECO:0007669"/>
    <property type="project" value="TreeGrafter"/>
</dbReference>
<sequence length="189" mass="19914">MFTQPPHPYKFGYESVDEFGNTQYRHETSDARNSKRGSYGYTDANGISRRVDYVADEHGFRASVRTNEPGTAESAPADAVYHAKPVVGLGPAVLKAQQNGLLLKDAGSGGSVVPGATTVVIPAPVAKVVAAPEAFVSAPNGGYGTGSAPSALEARKNRDACRKSCGHSGCGRPCCGRYLSRFHPSQRQS</sequence>
<dbReference type="Pfam" id="PF00379">
    <property type="entry name" value="Chitin_bind_4"/>
    <property type="match status" value="1"/>
</dbReference>
<name>A0A9J6G4V9_HAELO</name>
<dbReference type="PRINTS" id="PR00947">
    <property type="entry name" value="CUTICLE"/>
</dbReference>
<dbReference type="EMBL" id="JABSTR010000005">
    <property type="protein sequence ID" value="KAH9370293.1"/>
    <property type="molecule type" value="Genomic_DNA"/>
</dbReference>
<dbReference type="PANTHER" id="PTHR10380:SF173">
    <property type="entry name" value="CUTICULAR PROTEIN 47EF, ISOFORM C-RELATED"/>
    <property type="match status" value="1"/>
</dbReference>
<reference evidence="3 4" key="1">
    <citation type="journal article" date="2020" name="Cell">
        <title>Large-Scale Comparative Analyses of Tick Genomes Elucidate Their Genetic Diversity and Vector Capacities.</title>
        <authorList>
            <consortium name="Tick Genome and Microbiome Consortium (TIGMIC)"/>
            <person name="Jia N."/>
            <person name="Wang J."/>
            <person name="Shi W."/>
            <person name="Du L."/>
            <person name="Sun Y."/>
            <person name="Zhan W."/>
            <person name="Jiang J.F."/>
            <person name="Wang Q."/>
            <person name="Zhang B."/>
            <person name="Ji P."/>
            <person name="Bell-Sakyi L."/>
            <person name="Cui X.M."/>
            <person name="Yuan T.T."/>
            <person name="Jiang B.G."/>
            <person name="Yang W.F."/>
            <person name="Lam T.T."/>
            <person name="Chang Q.C."/>
            <person name="Ding S.J."/>
            <person name="Wang X.J."/>
            <person name="Zhu J.G."/>
            <person name="Ruan X.D."/>
            <person name="Zhao L."/>
            <person name="Wei J.T."/>
            <person name="Ye R.Z."/>
            <person name="Que T.C."/>
            <person name="Du C.H."/>
            <person name="Zhou Y.H."/>
            <person name="Cheng J.X."/>
            <person name="Dai P.F."/>
            <person name="Guo W.B."/>
            <person name="Han X.H."/>
            <person name="Huang E.J."/>
            <person name="Li L.F."/>
            <person name="Wei W."/>
            <person name="Gao Y.C."/>
            <person name="Liu J.Z."/>
            <person name="Shao H.Z."/>
            <person name="Wang X."/>
            <person name="Wang C.C."/>
            <person name="Yang T.C."/>
            <person name="Huo Q.B."/>
            <person name="Li W."/>
            <person name="Chen H.Y."/>
            <person name="Chen S.E."/>
            <person name="Zhou L.G."/>
            <person name="Ni X.B."/>
            <person name="Tian J.H."/>
            <person name="Sheng Y."/>
            <person name="Liu T."/>
            <person name="Pan Y.S."/>
            <person name="Xia L.Y."/>
            <person name="Li J."/>
            <person name="Zhao F."/>
            <person name="Cao W.C."/>
        </authorList>
    </citation>
    <scope>NUCLEOTIDE SEQUENCE [LARGE SCALE GENOMIC DNA]</scope>
    <source>
        <strain evidence="3">HaeL-2018</strain>
    </source>
</reference>
<dbReference type="OrthoDB" id="6514991at2759"/>